<gene>
    <name evidence="3" type="ORF">CCAM_LOCUS34594</name>
</gene>
<dbReference type="InterPro" id="IPR043502">
    <property type="entry name" value="DNA/RNA_pol_sf"/>
</dbReference>
<protein>
    <recommendedName>
        <fullName evidence="2">Reverse transcriptase/retrotransposon-derived protein RNase H-like domain-containing protein</fullName>
    </recommendedName>
</protein>
<dbReference type="PANTHER" id="PTHR37984:SF5">
    <property type="entry name" value="PROTEIN NYNRIN-LIKE"/>
    <property type="match status" value="1"/>
</dbReference>
<feature type="domain" description="Reverse transcriptase/retrotransposon-derived protein RNase H-like" evidence="2">
    <location>
        <begin position="219"/>
        <end position="313"/>
    </location>
</feature>
<dbReference type="SUPFAM" id="SSF56672">
    <property type="entry name" value="DNA/RNA polymerases"/>
    <property type="match status" value="1"/>
</dbReference>
<keyword evidence="4" id="KW-1185">Reference proteome</keyword>
<keyword evidence="1" id="KW-0511">Multifunctional enzyme</keyword>
<dbReference type="Proteomes" id="UP000595140">
    <property type="component" value="Unassembled WGS sequence"/>
</dbReference>
<dbReference type="EMBL" id="OOIL02004704">
    <property type="protein sequence ID" value="VFQ92818.1"/>
    <property type="molecule type" value="Genomic_DNA"/>
</dbReference>
<evidence type="ECO:0000313" key="4">
    <source>
        <dbReference type="Proteomes" id="UP000595140"/>
    </source>
</evidence>
<evidence type="ECO:0000256" key="1">
    <source>
        <dbReference type="ARBA" id="ARBA00023268"/>
    </source>
</evidence>
<dbReference type="OrthoDB" id="1305733at2759"/>
<dbReference type="FunFam" id="3.30.70.270:FF:000020">
    <property type="entry name" value="Transposon Tf2-6 polyprotein-like Protein"/>
    <property type="match status" value="1"/>
</dbReference>
<name>A0A484MXT5_9ASTE</name>
<dbReference type="GO" id="GO:0003824">
    <property type="term" value="F:catalytic activity"/>
    <property type="evidence" value="ECO:0007669"/>
    <property type="project" value="UniProtKB-KW"/>
</dbReference>
<reference evidence="3 4" key="1">
    <citation type="submission" date="2018-04" db="EMBL/GenBank/DDBJ databases">
        <authorList>
            <person name="Vogel A."/>
        </authorList>
    </citation>
    <scope>NUCLEOTIDE SEQUENCE [LARGE SCALE GENOMIC DNA]</scope>
</reference>
<dbReference type="Pfam" id="PF17919">
    <property type="entry name" value="RT_RNaseH_2"/>
    <property type="match status" value="1"/>
</dbReference>
<organism evidence="3 4">
    <name type="scientific">Cuscuta campestris</name>
    <dbReference type="NCBI Taxonomy" id="132261"/>
    <lineage>
        <taxon>Eukaryota</taxon>
        <taxon>Viridiplantae</taxon>
        <taxon>Streptophyta</taxon>
        <taxon>Embryophyta</taxon>
        <taxon>Tracheophyta</taxon>
        <taxon>Spermatophyta</taxon>
        <taxon>Magnoliopsida</taxon>
        <taxon>eudicotyledons</taxon>
        <taxon>Gunneridae</taxon>
        <taxon>Pentapetalae</taxon>
        <taxon>asterids</taxon>
        <taxon>lamiids</taxon>
        <taxon>Solanales</taxon>
        <taxon>Convolvulaceae</taxon>
        <taxon>Cuscuteae</taxon>
        <taxon>Cuscuta</taxon>
        <taxon>Cuscuta subgen. Grammica</taxon>
        <taxon>Cuscuta sect. Cleistogrammica</taxon>
    </lineage>
</organism>
<dbReference type="InterPro" id="IPR043128">
    <property type="entry name" value="Rev_trsase/Diguanyl_cyclase"/>
</dbReference>
<dbReference type="PANTHER" id="PTHR37984">
    <property type="entry name" value="PROTEIN CBG26694"/>
    <property type="match status" value="1"/>
</dbReference>
<dbReference type="InterPro" id="IPR050951">
    <property type="entry name" value="Retrovirus_Pol_polyprotein"/>
</dbReference>
<dbReference type="Gene3D" id="3.30.70.270">
    <property type="match status" value="1"/>
</dbReference>
<evidence type="ECO:0000259" key="2">
    <source>
        <dbReference type="Pfam" id="PF17919"/>
    </source>
</evidence>
<evidence type="ECO:0000313" key="3">
    <source>
        <dbReference type="EMBL" id="VFQ92818.1"/>
    </source>
</evidence>
<dbReference type="AlphaFoldDB" id="A0A484MXT5"/>
<dbReference type="CDD" id="cd09274">
    <property type="entry name" value="RNase_HI_RT_Ty3"/>
    <property type="match status" value="1"/>
</dbReference>
<accession>A0A484MXT5</accession>
<sequence length="399" mass="45140">MAYFAYRDKRSSLVCLFREPAQEPSGSNGFHQKGLYYHSAYAERIALFLLYAGANEELLISPFHAGLKHHLHQEIALLKPESLSASFVLAHELEAKHTALLQSVPSRPSFGGPVLHSRGPHMGLRPASMTPLLPTLAKSTSNRISGAVAIAYLGHIIAAWELRADPSKIEAMSEWPKPSMVKQLRVFLGLTSYYHRFVRHYSHIAAPLIDLLKREAFQWSPDADAAFAALKQAMVSTPVLCLPNFSVMFIIMTDACAMQIGVVLLQAEQPVAYFIKKLGPRKMSASTYHKKLFAIVESVNKWDQYLLGREFLIRTDQRSLRELLHQVVQTPDQPYYLRKLMGFRFKIEYKARASNRVADALSQRDSMDDTFTTFFPFSQPVPVIMVDIRHGNTTKEDLY</sequence>
<proteinExistence type="predicted"/>
<dbReference type="InterPro" id="IPR041577">
    <property type="entry name" value="RT_RNaseH_2"/>
</dbReference>